<dbReference type="InterPro" id="IPR036869">
    <property type="entry name" value="J_dom_sf"/>
</dbReference>
<comment type="caution">
    <text evidence="3">The sequence shown here is derived from an EMBL/GenBank/DDBJ whole genome shotgun (WGS) entry which is preliminary data.</text>
</comment>
<dbReference type="SMART" id="SM00271">
    <property type="entry name" value="DnaJ"/>
    <property type="match status" value="1"/>
</dbReference>
<dbReference type="Proteomes" id="UP001055172">
    <property type="component" value="Unassembled WGS sequence"/>
</dbReference>
<organism evidence="3 4">
    <name type="scientific">Colletotrichum liriopes</name>
    <dbReference type="NCBI Taxonomy" id="708192"/>
    <lineage>
        <taxon>Eukaryota</taxon>
        <taxon>Fungi</taxon>
        <taxon>Dikarya</taxon>
        <taxon>Ascomycota</taxon>
        <taxon>Pezizomycotina</taxon>
        <taxon>Sordariomycetes</taxon>
        <taxon>Hypocreomycetidae</taxon>
        <taxon>Glomerellales</taxon>
        <taxon>Glomerellaceae</taxon>
        <taxon>Colletotrichum</taxon>
        <taxon>Colletotrichum spaethianum species complex</taxon>
    </lineage>
</organism>
<dbReference type="EMBL" id="BPPX01000011">
    <property type="protein sequence ID" value="GJC83118.1"/>
    <property type="molecule type" value="Genomic_DNA"/>
</dbReference>
<dbReference type="PRINTS" id="PR00625">
    <property type="entry name" value="JDOMAIN"/>
</dbReference>
<evidence type="ECO:0000256" key="1">
    <source>
        <dbReference type="SAM" id="MobiDB-lite"/>
    </source>
</evidence>
<feature type="compositionally biased region" description="Polar residues" evidence="1">
    <location>
        <begin position="89"/>
        <end position="99"/>
    </location>
</feature>
<dbReference type="SUPFAM" id="SSF46565">
    <property type="entry name" value="Chaperone J-domain"/>
    <property type="match status" value="1"/>
</dbReference>
<evidence type="ECO:0000313" key="4">
    <source>
        <dbReference type="Proteomes" id="UP001055172"/>
    </source>
</evidence>
<dbReference type="Pfam" id="PF00226">
    <property type="entry name" value="DnaJ"/>
    <property type="match status" value="1"/>
</dbReference>
<reference evidence="3 4" key="1">
    <citation type="submission" date="2021-07" db="EMBL/GenBank/DDBJ databases">
        <title>Genome data of Colletotrichum spaethianum.</title>
        <authorList>
            <person name="Utami Y.D."/>
            <person name="Hiruma K."/>
        </authorList>
    </citation>
    <scope>NUCLEOTIDE SEQUENCE [LARGE SCALE GENOMIC DNA]</scope>
    <source>
        <strain evidence="3 4">MAFF 242679</strain>
    </source>
</reference>
<feature type="compositionally biased region" description="Basic and acidic residues" evidence="1">
    <location>
        <begin position="102"/>
        <end position="130"/>
    </location>
</feature>
<evidence type="ECO:0000313" key="3">
    <source>
        <dbReference type="EMBL" id="GJC83118.1"/>
    </source>
</evidence>
<protein>
    <submittedName>
        <fullName evidence="3">Chaperone protein DnaJ</fullName>
    </submittedName>
</protein>
<dbReference type="Gene3D" id="1.10.287.110">
    <property type="entry name" value="DnaJ domain"/>
    <property type="match status" value="1"/>
</dbReference>
<sequence>MQPPLIADYYVDLGIQQSATAQEIRQAYRALVMKHHPDKQGPGATLDTENFRKPTKFFETNQNEQSMINFTCVFRGSGKSTDDRRQERTLLSNSDVSGQKTGGEEPKLTKRLIFKQERGEKLSREAKKSVEQQLAITTNTELNGRRL</sequence>
<feature type="domain" description="J" evidence="2">
    <location>
        <begin position="8"/>
        <end position="86"/>
    </location>
</feature>
<dbReference type="PROSITE" id="PS50076">
    <property type="entry name" value="DNAJ_2"/>
    <property type="match status" value="1"/>
</dbReference>
<gene>
    <name evidence="3" type="ORF">ColLi_05956</name>
</gene>
<evidence type="ECO:0000259" key="2">
    <source>
        <dbReference type="PROSITE" id="PS50076"/>
    </source>
</evidence>
<proteinExistence type="predicted"/>
<accession>A0AA37GLC5</accession>
<feature type="region of interest" description="Disordered" evidence="1">
    <location>
        <begin position="75"/>
        <end position="131"/>
    </location>
</feature>
<dbReference type="InterPro" id="IPR001623">
    <property type="entry name" value="DnaJ_domain"/>
</dbReference>
<dbReference type="AlphaFoldDB" id="A0AA37GLC5"/>
<keyword evidence="4" id="KW-1185">Reference proteome</keyword>
<name>A0AA37GLC5_9PEZI</name>
<dbReference type="CDD" id="cd06257">
    <property type="entry name" value="DnaJ"/>
    <property type="match status" value="1"/>
</dbReference>